<keyword evidence="2 3" id="KW-0663">Pyridoxal phosphate</keyword>
<dbReference type="CDD" id="cd00610">
    <property type="entry name" value="OAT_like"/>
    <property type="match status" value="1"/>
</dbReference>
<feature type="compositionally biased region" description="Basic and acidic residues" evidence="4">
    <location>
        <begin position="1"/>
        <end position="19"/>
    </location>
</feature>
<keyword evidence="5" id="KW-0808">Transferase</keyword>
<evidence type="ECO:0000256" key="3">
    <source>
        <dbReference type="RuleBase" id="RU003560"/>
    </source>
</evidence>
<proteinExistence type="inferred from homology"/>
<dbReference type="GO" id="GO:0008483">
    <property type="term" value="F:transaminase activity"/>
    <property type="evidence" value="ECO:0007669"/>
    <property type="project" value="UniProtKB-KW"/>
</dbReference>
<dbReference type="Gene3D" id="3.40.640.10">
    <property type="entry name" value="Type I PLP-dependent aspartate aminotransferase-like (Major domain)"/>
    <property type="match status" value="1"/>
</dbReference>
<dbReference type="Gene3D" id="3.90.1150.10">
    <property type="entry name" value="Aspartate Aminotransferase, domain 1"/>
    <property type="match status" value="1"/>
</dbReference>
<feature type="region of interest" description="Disordered" evidence="4">
    <location>
        <begin position="1"/>
        <end position="26"/>
    </location>
</feature>
<comment type="similarity">
    <text evidence="3">Belongs to the class-III pyridoxal-phosphate-dependent aminotransferase family.</text>
</comment>
<organism evidence="5 6">
    <name type="scientific">Streptomyces acidicola</name>
    <dbReference type="NCBI Taxonomy" id="2596892"/>
    <lineage>
        <taxon>Bacteria</taxon>
        <taxon>Bacillati</taxon>
        <taxon>Actinomycetota</taxon>
        <taxon>Actinomycetes</taxon>
        <taxon>Kitasatosporales</taxon>
        <taxon>Streptomycetaceae</taxon>
        <taxon>Streptomyces</taxon>
    </lineage>
</organism>
<comment type="cofactor">
    <cofactor evidence="1">
        <name>pyridoxal 5'-phosphate</name>
        <dbReference type="ChEBI" id="CHEBI:597326"/>
    </cofactor>
</comment>
<dbReference type="InterPro" id="IPR015424">
    <property type="entry name" value="PyrdxlP-dep_Trfase"/>
</dbReference>
<dbReference type="AlphaFoldDB" id="A0A5N8WLJ5"/>
<dbReference type="Pfam" id="PF00202">
    <property type="entry name" value="Aminotran_3"/>
    <property type="match status" value="1"/>
</dbReference>
<accession>A0A5N8WLJ5</accession>
<name>A0A5N8WLJ5_9ACTN</name>
<dbReference type="Proteomes" id="UP000373149">
    <property type="component" value="Unassembled WGS sequence"/>
</dbReference>
<keyword evidence="6" id="KW-1185">Reference proteome</keyword>
<dbReference type="GO" id="GO:0030170">
    <property type="term" value="F:pyridoxal phosphate binding"/>
    <property type="evidence" value="ECO:0007669"/>
    <property type="project" value="InterPro"/>
</dbReference>
<dbReference type="InterPro" id="IPR005814">
    <property type="entry name" value="Aminotrans_3"/>
</dbReference>
<evidence type="ECO:0000256" key="4">
    <source>
        <dbReference type="SAM" id="MobiDB-lite"/>
    </source>
</evidence>
<evidence type="ECO:0000313" key="5">
    <source>
        <dbReference type="EMBL" id="MPY48320.1"/>
    </source>
</evidence>
<sequence length="423" mass="45100">MALETKTDVPDVPDSDPHVRRGRRGFPLLPGGYGRDAYHTGAVPTYALRGAGYRLWDDQGRELIDANNNFTTLVHGNAHPQIVEAASRAMGSGSCWGIPNPGEWELADLLLQRLPGLDQVRFTNSGTEAVMSAVRIAREVTGRAGVIMTRGGYHGSSDVALCAGGEQSARGVPESTVREVSLVPLNDIDSLRQVIEEKPHHHAAIVLDLLPNRAGLIPLTAEFLSAARDLADQHGILLIIDEVISLRLSAGGLSGEYGIVSDLLTAGKLIGGGFPVGAVAGREEVMRVLDPRRKGSIPHSGTFSGNPVSMAAGAEALRLLSPDAVARLNRLGDQARSVVSARIEPLGWEVRGFGSLLRVFPVRKTSVDRDTQHRLWWAAYHRGLLLSSANLAALTTPMTTEVVDDLADRLADAVAEVAETTAG</sequence>
<evidence type="ECO:0000256" key="1">
    <source>
        <dbReference type="ARBA" id="ARBA00001933"/>
    </source>
</evidence>
<evidence type="ECO:0000256" key="2">
    <source>
        <dbReference type="ARBA" id="ARBA00022898"/>
    </source>
</evidence>
<dbReference type="InterPro" id="IPR015421">
    <property type="entry name" value="PyrdxlP-dep_Trfase_major"/>
</dbReference>
<keyword evidence="5" id="KW-0032">Aminotransferase</keyword>
<dbReference type="PANTHER" id="PTHR43713:SF3">
    <property type="entry name" value="GLUTAMATE-1-SEMIALDEHYDE 2,1-AMINOMUTASE 1, CHLOROPLASTIC-RELATED"/>
    <property type="match status" value="1"/>
</dbReference>
<reference evidence="5 6" key="1">
    <citation type="submission" date="2019-09" db="EMBL/GenBank/DDBJ databases">
        <authorList>
            <person name="Duangmal K."/>
            <person name="Teo W.F.A."/>
            <person name="Lipun K."/>
        </authorList>
    </citation>
    <scope>NUCLEOTIDE SEQUENCE [LARGE SCALE GENOMIC DNA]</scope>
    <source>
        <strain evidence="5 6">K1PN6</strain>
    </source>
</reference>
<comment type="caution">
    <text evidence="5">The sequence shown here is derived from an EMBL/GenBank/DDBJ whole genome shotgun (WGS) entry which is preliminary data.</text>
</comment>
<dbReference type="EMBL" id="VMNX01000013">
    <property type="protein sequence ID" value="MPY48320.1"/>
    <property type="molecule type" value="Genomic_DNA"/>
</dbReference>
<protein>
    <submittedName>
        <fullName evidence="5">Aminotransferase class III-fold pyridoxal phosphate-dependent enzyme</fullName>
    </submittedName>
</protein>
<dbReference type="RefSeq" id="WP_152860145.1">
    <property type="nucleotide sequence ID" value="NZ_VMNX01000013.1"/>
</dbReference>
<evidence type="ECO:0000313" key="6">
    <source>
        <dbReference type="Proteomes" id="UP000373149"/>
    </source>
</evidence>
<dbReference type="PANTHER" id="PTHR43713">
    <property type="entry name" value="GLUTAMATE-1-SEMIALDEHYDE 2,1-AMINOMUTASE"/>
    <property type="match status" value="1"/>
</dbReference>
<dbReference type="InterPro" id="IPR015422">
    <property type="entry name" value="PyrdxlP-dep_Trfase_small"/>
</dbReference>
<gene>
    <name evidence="5" type="ORF">FPZ41_06890</name>
</gene>
<dbReference type="SUPFAM" id="SSF53383">
    <property type="entry name" value="PLP-dependent transferases"/>
    <property type="match status" value="1"/>
</dbReference>